<reference evidence="2" key="4">
    <citation type="submission" date="2025-09" db="UniProtKB">
        <authorList>
            <consortium name="Ensembl"/>
        </authorList>
    </citation>
    <scope>IDENTIFICATION</scope>
</reference>
<evidence type="ECO:0000313" key="2">
    <source>
        <dbReference type="Ensembl" id="ENSCINP00000015171.2"/>
    </source>
</evidence>
<reference evidence="2" key="3">
    <citation type="submission" date="2025-08" db="UniProtKB">
        <authorList>
            <consortium name="Ensembl"/>
        </authorList>
    </citation>
    <scope>IDENTIFICATION</scope>
</reference>
<dbReference type="HOGENOM" id="CLU_1079785_0_0_1"/>
<dbReference type="AlphaFoldDB" id="F6ULS3"/>
<feature type="compositionally biased region" description="Low complexity" evidence="1">
    <location>
        <begin position="212"/>
        <end position="223"/>
    </location>
</feature>
<accession>F6ULS3</accession>
<evidence type="ECO:0000256" key="1">
    <source>
        <dbReference type="SAM" id="MobiDB-lite"/>
    </source>
</evidence>
<reference evidence="3" key="1">
    <citation type="journal article" date="2002" name="Science">
        <title>The draft genome of Ciona intestinalis: insights into chordate and vertebrate origins.</title>
        <authorList>
            <person name="Dehal P."/>
            <person name="Satou Y."/>
            <person name="Campbell R.K."/>
            <person name="Chapman J."/>
            <person name="Degnan B."/>
            <person name="De Tomaso A."/>
            <person name="Davidson B."/>
            <person name="Di Gregorio A."/>
            <person name="Gelpke M."/>
            <person name="Goodstein D.M."/>
            <person name="Harafuji N."/>
            <person name="Hastings K.E."/>
            <person name="Ho I."/>
            <person name="Hotta K."/>
            <person name="Huang W."/>
            <person name="Kawashima T."/>
            <person name="Lemaire P."/>
            <person name="Martinez D."/>
            <person name="Meinertzhagen I.A."/>
            <person name="Necula S."/>
            <person name="Nonaka M."/>
            <person name="Putnam N."/>
            <person name="Rash S."/>
            <person name="Saiga H."/>
            <person name="Satake M."/>
            <person name="Terry A."/>
            <person name="Yamada L."/>
            <person name="Wang H.G."/>
            <person name="Awazu S."/>
            <person name="Azumi K."/>
            <person name="Boore J."/>
            <person name="Branno M."/>
            <person name="Chin-Bow S."/>
            <person name="DeSantis R."/>
            <person name="Doyle S."/>
            <person name="Francino P."/>
            <person name="Keys D.N."/>
            <person name="Haga S."/>
            <person name="Hayashi H."/>
            <person name="Hino K."/>
            <person name="Imai K.S."/>
            <person name="Inaba K."/>
            <person name="Kano S."/>
            <person name="Kobayashi K."/>
            <person name="Kobayashi M."/>
            <person name="Lee B.I."/>
            <person name="Makabe K.W."/>
            <person name="Manohar C."/>
            <person name="Matassi G."/>
            <person name="Medina M."/>
            <person name="Mochizuki Y."/>
            <person name="Mount S."/>
            <person name="Morishita T."/>
            <person name="Miura S."/>
            <person name="Nakayama A."/>
            <person name="Nishizaka S."/>
            <person name="Nomoto H."/>
            <person name="Ohta F."/>
            <person name="Oishi K."/>
            <person name="Rigoutsos I."/>
            <person name="Sano M."/>
            <person name="Sasaki A."/>
            <person name="Sasakura Y."/>
            <person name="Shoguchi E."/>
            <person name="Shin-i T."/>
            <person name="Spagnuolo A."/>
            <person name="Stainier D."/>
            <person name="Suzuki M.M."/>
            <person name="Tassy O."/>
            <person name="Takatori N."/>
            <person name="Tokuoka M."/>
            <person name="Yagi K."/>
            <person name="Yoshizaki F."/>
            <person name="Wada S."/>
            <person name="Zhang C."/>
            <person name="Hyatt P.D."/>
            <person name="Larimer F."/>
            <person name="Detter C."/>
            <person name="Doggett N."/>
            <person name="Glavina T."/>
            <person name="Hawkins T."/>
            <person name="Richardson P."/>
            <person name="Lucas S."/>
            <person name="Kohara Y."/>
            <person name="Levine M."/>
            <person name="Satoh N."/>
            <person name="Rokhsar D.S."/>
        </authorList>
    </citation>
    <scope>NUCLEOTIDE SEQUENCE [LARGE SCALE GENOMIC DNA]</scope>
</reference>
<dbReference type="InParanoid" id="F6ULS3"/>
<dbReference type="GeneTree" id="ENSGT00530000066793"/>
<dbReference type="Proteomes" id="UP000008144">
    <property type="component" value="Chromosome 14"/>
</dbReference>
<feature type="region of interest" description="Disordered" evidence="1">
    <location>
        <begin position="1"/>
        <end position="24"/>
    </location>
</feature>
<dbReference type="EMBL" id="EAAA01001280">
    <property type="status" value="NOT_ANNOTATED_CDS"/>
    <property type="molecule type" value="Genomic_DNA"/>
</dbReference>
<evidence type="ECO:0000313" key="3">
    <source>
        <dbReference type="Proteomes" id="UP000008144"/>
    </source>
</evidence>
<feature type="compositionally biased region" description="Polar residues" evidence="1">
    <location>
        <begin position="1"/>
        <end position="17"/>
    </location>
</feature>
<protein>
    <submittedName>
        <fullName evidence="2">Uncharacterized protein</fullName>
    </submittedName>
</protein>
<keyword evidence="3" id="KW-1185">Reference proteome</keyword>
<proteinExistence type="predicted"/>
<feature type="region of interest" description="Disordered" evidence="1">
    <location>
        <begin position="204"/>
        <end position="223"/>
    </location>
</feature>
<organism evidence="2 3">
    <name type="scientific">Ciona intestinalis</name>
    <name type="common">Transparent sea squirt</name>
    <name type="synonym">Ascidia intestinalis</name>
    <dbReference type="NCBI Taxonomy" id="7719"/>
    <lineage>
        <taxon>Eukaryota</taxon>
        <taxon>Metazoa</taxon>
        <taxon>Chordata</taxon>
        <taxon>Tunicata</taxon>
        <taxon>Ascidiacea</taxon>
        <taxon>Phlebobranchia</taxon>
        <taxon>Cionidae</taxon>
        <taxon>Ciona</taxon>
    </lineage>
</organism>
<reference evidence="2" key="2">
    <citation type="journal article" date="2008" name="Genome Biol.">
        <title>Improved genome assembly and evidence-based global gene model set for the chordate Ciona intestinalis: new insight into intron and operon populations.</title>
        <authorList>
            <person name="Satou Y."/>
            <person name="Mineta K."/>
            <person name="Ogasawara M."/>
            <person name="Sasakura Y."/>
            <person name="Shoguchi E."/>
            <person name="Ueno K."/>
            <person name="Yamada L."/>
            <person name="Matsumoto J."/>
            <person name="Wasserscheid J."/>
            <person name="Dewar K."/>
            <person name="Wiley G.B."/>
            <person name="Macmil S.L."/>
            <person name="Roe B.A."/>
            <person name="Zeller R.W."/>
            <person name="Hastings K.E."/>
            <person name="Lemaire P."/>
            <person name="Lindquist E."/>
            <person name="Endo T."/>
            <person name="Hotta K."/>
            <person name="Inaba K."/>
        </authorList>
    </citation>
    <scope>NUCLEOTIDE SEQUENCE [LARGE SCALE GENOMIC DNA]</scope>
    <source>
        <strain evidence="2">wild type</strain>
    </source>
</reference>
<name>F6ULS3_CIOIN</name>
<sequence>MKSMMMSNTNPQPTTFIQPVKSMPPDYNTLTQAQAAAKLQQMRYQQPPPMNQYPAKSTPTNPPPYIYQTPEPQNASNSTVNYMAQLIMKYGLANGSTPVSTLDHIAKIDCPVFYLDEVSLIFNNGKRPEYCLLNDGNRGNTKYAFAVHFMGEMYIPTPELYFYNIPEAKNKAAKRVLEHIDSWMKKKVFDLVNDNNGYLTKQTNGFGNQPPNSNASNVSNTTSAWGTVEKPSVDFDYLRSATTFKNNINVFPKSTITS</sequence>
<dbReference type="Ensembl" id="ENSCINT00000015171.2">
    <property type="protein sequence ID" value="ENSCINP00000015171.2"/>
    <property type="gene ID" value="ENSCING00000007383.2"/>
</dbReference>